<keyword evidence="3" id="KW-1185">Reference proteome</keyword>
<dbReference type="RefSeq" id="WP_213654903.1">
    <property type="nucleotide sequence ID" value="NZ_BOSL01000006.1"/>
</dbReference>
<dbReference type="Gene3D" id="1.25.40.750">
    <property type="entry name" value="Domain of unknown function DUF5071"/>
    <property type="match status" value="1"/>
</dbReference>
<organism evidence="2 3">
    <name type="scientific">Paenibacillus vini</name>
    <dbReference type="NCBI Taxonomy" id="1476024"/>
    <lineage>
        <taxon>Bacteria</taxon>
        <taxon>Bacillati</taxon>
        <taxon>Bacillota</taxon>
        <taxon>Bacilli</taxon>
        <taxon>Bacillales</taxon>
        <taxon>Paenibacillaceae</taxon>
        <taxon>Paenibacillus</taxon>
    </lineage>
</organism>
<dbReference type="InterPro" id="IPR038692">
    <property type="entry name" value="Cthe_2751_sf"/>
</dbReference>
<gene>
    <name evidence="2" type="ORF">J42TS3_23470</name>
</gene>
<dbReference type="EMBL" id="BOSL01000006">
    <property type="protein sequence ID" value="GIP53312.1"/>
    <property type="molecule type" value="Genomic_DNA"/>
</dbReference>
<comment type="caution">
    <text evidence="2">The sequence shown here is derived from an EMBL/GenBank/DDBJ whole genome shotgun (WGS) entry which is preliminary data.</text>
</comment>
<dbReference type="InterPro" id="IPR031837">
    <property type="entry name" value="DUF5071"/>
</dbReference>
<reference evidence="2 3" key="1">
    <citation type="submission" date="2021-03" db="EMBL/GenBank/DDBJ databases">
        <title>Antimicrobial resistance genes in bacteria isolated from Japanese honey, and their potential for conferring macrolide and lincosamide resistance in the American foulbrood pathogen Paenibacillus larvae.</title>
        <authorList>
            <person name="Okamoto M."/>
            <person name="Kumagai M."/>
            <person name="Kanamori H."/>
            <person name="Takamatsu D."/>
        </authorList>
    </citation>
    <scope>NUCLEOTIDE SEQUENCE [LARGE SCALE GENOMIC DNA]</scope>
    <source>
        <strain evidence="2 3">J42TS3</strain>
    </source>
</reference>
<sequence length="200" mass="23811">MIEDERLEQIIRSKNYIEHVPELLEGIQDLNWPNASRIVDFLKPRAREVYPFVKNVLTTNDEMWIYWVLSKLVSSWPNEIVIFLEEDLIVLAENLDIFLETDLLSIEILLNNNLISHQYTRELLENKEAYIRGEIGKFQPELIDEFIELENIRIEILLTDVSQIVDYVKENSKKLHIKDKYEALHRFLKSVQDILMKLDN</sequence>
<accession>A0ABQ4MBE5</accession>
<dbReference type="Proteomes" id="UP000679992">
    <property type="component" value="Unassembled WGS sequence"/>
</dbReference>
<name>A0ABQ4MBE5_9BACL</name>
<protein>
    <recommendedName>
        <fullName evidence="1">DUF5071 domain-containing protein</fullName>
    </recommendedName>
</protein>
<evidence type="ECO:0000313" key="2">
    <source>
        <dbReference type="EMBL" id="GIP53312.1"/>
    </source>
</evidence>
<proteinExistence type="predicted"/>
<evidence type="ECO:0000259" key="1">
    <source>
        <dbReference type="Pfam" id="PF16804"/>
    </source>
</evidence>
<evidence type="ECO:0000313" key="3">
    <source>
        <dbReference type="Proteomes" id="UP000679992"/>
    </source>
</evidence>
<dbReference type="Pfam" id="PF16804">
    <property type="entry name" value="DUF5071"/>
    <property type="match status" value="1"/>
</dbReference>
<feature type="domain" description="DUF5071" evidence="1">
    <location>
        <begin position="5"/>
        <end position="95"/>
    </location>
</feature>